<dbReference type="AlphaFoldDB" id="A0A0U1Q1K5"/>
<organism evidence="1 2">
    <name type="scientific">Lampropedia cohaerens</name>
    <dbReference type="NCBI Taxonomy" id="1610491"/>
    <lineage>
        <taxon>Bacteria</taxon>
        <taxon>Pseudomonadati</taxon>
        <taxon>Pseudomonadota</taxon>
        <taxon>Betaproteobacteria</taxon>
        <taxon>Burkholderiales</taxon>
        <taxon>Comamonadaceae</taxon>
        <taxon>Lampropedia</taxon>
    </lineage>
</organism>
<sequence length="258" mass="26932">MLRAFIVLLAAANLLLFAWTQGYLPATTPQPPTAAASRSDAALAPIEPQAIVLLDAETFAALQATPPLATVEPQQAQEAPAPASEVAAVAAPATPPADAAQAQGDANAPAQPVCRVAGPFTDAQLEPLRAALADLAPALWRSTQTSQSGRWMVFWGGVDDELLINARLAELQAADIAHERLRNHPAGPGFSLGRFSTEAGAEQQQRALAQHGINGTAIVIERAPAVLTTIEFPDYAAVQAQLGNRLLPLLGDQALRPC</sequence>
<reference evidence="1 2" key="1">
    <citation type="submission" date="2015-05" db="EMBL/GenBank/DDBJ databases">
        <title>Draft genome sequence of Lampropedia sp. CT6, isolated from the microbial mat of a hot water spring, located at Manikaran, India.</title>
        <authorList>
            <person name="Tripathi C."/>
            <person name="Rani P."/>
            <person name="Mahato N.K."/>
            <person name="Lal R."/>
        </authorList>
    </citation>
    <scope>NUCLEOTIDE SEQUENCE [LARGE SCALE GENOMIC DNA]</scope>
    <source>
        <strain evidence="1 2">CT6</strain>
    </source>
</reference>
<comment type="caution">
    <text evidence="1">The sequence shown here is derived from an EMBL/GenBank/DDBJ whole genome shotgun (WGS) entry which is preliminary data.</text>
</comment>
<keyword evidence="2" id="KW-1185">Reference proteome</keyword>
<dbReference type="STRING" id="1610491.AAV94_03755"/>
<protein>
    <recommendedName>
        <fullName evidence="3">SPOR domain-containing protein</fullName>
    </recommendedName>
</protein>
<name>A0A0U1Q1K5_9BURK</name>
<evidence type="ECO:0000313" key="2">
    <source>
        <dbReference type="Proteomes" id="UP000050580"/>
    </source>
</evidence>
<evidence type="ECO:0008006" key="3">
    <source>
        <dbReference type="Google" id="ProtNLM"/>
    </source>
</evidence>
<dbReference type="OrthoDB" id="9153162at2"/>
<accession>A0A0U1Q1K5</accession>
<evidence type="ECO:0000313" key="1">
    <source>
        <dbReference type="EMBL" id="KKW68654.1"/>
    </source>
</evidence>
<dbReference type="PATRIC" id="fig|1610491.3.peg.800"/>
<dbReference type="RefSeq" id="WP_046741001.1">
    <property type="nucleotide sequence ID" value="NZ_LBNQ01000016.1"/>
</dbReference>
<dbReference type="EMBL" id="LBNQ01000016">
    <property type="protein sequence ID" value="KKW68654.1"/>
    <property type="molecule type" value="Genomic_DNA"/>
</dbReference>
<gene>
    <name evidence="1" type="ORF">AAV94_03755</name>
</gene>
<dbReference type="Proteomes" id="UP000050580">
    <property type="component" value="Unassembled WGS sequence"/>
</dbReference>
<proteinExistence type="predicted"/>